<reference evidence="1 2" key="1">
    <citation type="submission" date="2020-08" db="EMBL/GenBank/DDBJ databases">
        <title>Cohnella phylogeny.</title>
        <authorList>
            <person name="Dunlap C."/>
        </authorList>
    </citation>
    <scope>NUCLEOTIDE SEQUENCE [LARGE SCALE GENOMIC DNA]</scope>
    <source>
        <strain evidence="1 2">DSM 25239</strain>
    </source>
</reference>
<dbReference type="EMBL" id="JACJVR010000120">
    <property type="protein sequence ID" value="MBB6695285.1"/>
    <property type="molecule type" value="Genomic_DNA"/>
</dbReference>
<keyword evidence="2" id="KW-1185">Reference proteome</keyword>
<gene>
    <name evidence="1" type="ORF">H7B90_28205</name>
</gene>
<name>A0A841U3Z0_9BACL</name>
<protein>
    <submittedName>
        <fullName evidence="1">Uncharacterized protein</fullName>
    </submittedName>
</protein>
<proteinExistence type="predicted"/>
<dbReference type="AlphaFoldDB" id="A0A841U3Z0"/>
<sequence length="91" mass="10029">MRADFRGAGDARARKEQAIRLLRSFELEAYRTAYYMLQDEKKAFAAAAQALLAVSGLPGLLALTEEERQAAVKRAALRESLQVACAAQEEI</sequence>
<dbReference type="RefSeq" id="WP_185139243.1">
    <property type="nucleotide sequence ID" value="NZ_JACJVR010000120.1"/>
</dbReference>
<accession>A0A841U3Z0</accession>
<organism evidence="1 2">
    <name type="scientific">Cohnella xylanilytica</name>
    <dbReference type="NCBI Taxonomy" id="557555"/>
    <lineage>
        <taxon>Bacteria</taxon>
        <taxon>Bacillati</taxon>
        <taxon>Bacillota</taxon>
        <taxon>Bacilli</taxon>
        <taxon>Bacillales</taxon>
        <taxon>Paenibacillaceae</taxon>
        <taxon>Cohnella</taxon>
    </lineage>
</organism>
<dbReference type="Proteomes" id="UP000553776">
    <property type="component" value="Unassembled WGS sequence"/>
</dbReference>
<comment type="caution">
    <text evidence="1">The sequence shown here is derived from an EMBL/GenBank/DDBJ whole genome shotgun (WGS) entry which is preliminary data.</text>
</comment>
<evidence type="ECO:0000313" key="1">
    <source>
        <dbReference type="EMBL" id="MBB6695285.1"/>
    </source>
</evidence>
<evidence type="ECO:0000313" key="2">
    <source>
        <dbReference type="Proteomes" id="UP000553776"/>
    </source>
</evidence>